<dbReference type="PANTHER" id="PTHR46801">
    <property type="entry name" value="OS06G0309200 PROTEIN"/>
    <property type="match status" value="1"/>
</dbReference>
<name>A0AA86P566_9EUKA</name>
<dbReference type="PANTHER" id="PTHR46801:SF2">
    <property type="entry name" value="LIPOPOLYSACCHARIDE-BINDING PROTEIN"/>
    <property type="match status" value="1"/>
</dbReference>
<dbReference type="InterPro" id="IPR017943">
    <property type="entry name" value="Bactericidal_perm-incr_a/b_dom"/>
</dbReference>
<protein>
    <recommendedName>
        <fullName evidence="1">Lipid-binding serum glycoprotein N-terminal domain-containing protein</fullName>
    </recommendedName>
</protein>
<dbReference type="Gene3D" id="3.15.10.10">
    <property type="entry name" value="Bactericidal permeability-increasing protein, domain 1"/>
    <property type="match status" value="1"/>
</dbReference>
<dbReference type="InterPro" id="IPR045897">
    <property type="entry name" value="BPI/LBP_pln"/>
</dbReference>
<dbReference type="SUPFAM" id="SSF55394">
    <property type="entry name" value="Bactericidal permeability-increasing protein, BPI"/>
    <property type="match status" value="1"/>
</dbReference>
<dbReference type="InterPro" id="IPR017942">
    <property type="entry name" value="Lipid-bd_serum_glycop_N"/>
</dbReference>
<proteinExistence type="predicted"/>
<accession>A0AA86P566</accession>
<dbReference type="AlphaFoldDB" id="A0AA86P566"/>
<evidence type="ECO:0000313" key="4">
    <source>
        <dbReference type="Proteomes" id="UP001642409"/>
    </source>
</evidence>
<dbReference type="Proteomes" id="UP001642409">
    <property type="component" value="Unassembled WGS sequence"/>
</dbReference>
<evidence type="ECO:0000259" key="1">
    <source>
        <dbReference type="Pfam" id="PF01273"/>
    </source>
</evidence>
<comment type="caution">
    <text evidence="2">The sequence shown here is derived from an EMBL/GenBank/DDBJ whole genome shotgun (WGS) entry which is preliminary data.</text>
</comment>
<evidence type="ECO:0000313" key="2">
    <source>
        <dbReference type="EMBL" id="CAI9932452.1"/>
    </source>
</evidence>
<reference evidence="2" key="1">
    <citation type="submission" date="2023-06" db="EMBL/GenBank/DDBJ databases">
        <authorList>
            <person name="Kurt Z."/>
        </authorList>
    </citation>
    <scope>NUCLEOTIDE SEQUENCE</scope>
</reference>
<feature type="domain" description="Lipid-binding serum glycoprotein N-terminal" evidence="1">
    <location>
        <begin position="35"/>
        <end position="176"/>
    </location>
</feature>
<dbReference type="EMBL" id="CAXDID020000052">
    <property type="protein sequence ID" value="CAL6005789.1"/>
    <property type="molecule type" value="Genomic_DNA"/>
</dbReference>
<evidence type="ECO:0000313" key="3">
    <source>
        <dbReference type="EMBL" id="CAL6005789.1"/>
    </source>
</evidence>
<dbReference type="GO" id="GO:0008289">
    <property type="term" value="F:lipid binding"/>
    <property type="evidence" value="ECO:0007669"/>
    <property type="project" value="InterPro"/>
</dbReference>
<dbReference type="EMBL" id="CATOUU010000517">
    <property type="protein sequence ID" value="CAI9932452.1"/>
    <property type="molecule type" value="Genomic_DNA"/>
</dbReference>
<organism evidence="2">
    <name type="scientific">Hexamita inflata</name>
    <dbReference type="NCBI Taxonomy" id="28002"/>
    <lineage>
        <taxon>Eukaryota</taxon>
        <taxon>Metamonada</taxon>
        <taxon>Diplomonadida</taxon>
        <taxon>Hexamitidae</taxon>
        <taxon>Hexamitinae</taxon>
        <taxon>Hexamita</taxon>
    </lineage>
</organism>
<dbReference type="Pfam" id="PF01273">
    <property type="entry name" value="LBP_BPI_CETP"/>
    <property type="match status" value="1"/>
</dbReference>
<gene>
    <name evidence="3" type="ORF">HINF_LOCUS19715</name>
    <name evidence="2" type="ORF">HINF_LOCUS20097</name>
</gene>
<sequence length="393" mass="45804">MIVTQQGFNQFVLKYLKDCGKIIGRGFPDQIFSVNLGVTSLDLQLTDIFVSEFDVKQAYVMMEQDQKLSINIINASLAFDLQWKFQQTSYPYIHDQGEGKIIIKEVSFHLTLSTKCTYDNCPNRIVSDVENVQIEIDVISIQLSGGQSWIYQSMIDLVINAVKETLVTSISQFLKETLVYELNSVFIYYKPTQAYADYPDVIKDERQVTGWYVQKGYGALMYSGYIYNANNYSDEFISSSMVRPILLNRFNNHMQVMIQSAAFNNLYYIFHKYFDSYSTPDYEVTSPPTIQFFNVQALLTLQLIASDNIYSIKFLAQPTATFEKNLNCFYFNLQMHEMQPNNEELSLKITNQMNEMMRKNCYLFMNTPFSDVSKFEHVFIPEENAIRYLKYFD</sequence>
<reference evidence="3 4" key="2">
    <citation type="submission" date="2024-07" db="EMBL/GenBank/DDBJ databases">
        <authorList>
            <person name="Akdeniz Z."/>
        </authorList>
    </citation>
    <scope>NUCLEOTIDE SEQUENCE [LARGE SCALE GENOMIC DNA]</scope>
</reference>
<keyword evidence="4" id="KW-1185">Reference proteome</keyword>